<keyword evidence="12" id="KW-0472">Membrane</keyword>
<comment type="subunit">
    <text evidence="5">Mammalian complex I is composed of 45 different subunits. This is a component of the iron-sulfur (IP) fragment of the enzyme.</text>
</comment>
<evidence type="ECO:0000256" key="6">
    <source>
        <dbReference type="ARBA" id="ARBA00013482"/>
    </source>
</evidence>
<evidence type="ECO:0000256" key="13">
    <source>
        <dbReference type="ARBA" id="ARBA00023157"/>
    </source>
</evidence>
<proteinExistence type="inferred from homology"/>
<evidence type="ECO:0000256" key="16">
    <source>
        <dbReference type="PIRSR" id="PIRSR619342-50"/>
    </source>
</evidence>
<keyword evidence="10" id="KW-0249">Electron transport</keyword>
<dbReference type="GO" id="GO:0005743">
    <property type="term" value="C:mitochondrial inner membrane"/>
    <property type="evidence" value="ECO:0007669"/>
    <property type="project" value="UniProtKB-SubCell"/>
</dbReference>
<evidence type="ECO:0000256" key="10">
    <source>
        <dbReference type="ARBA" id="ARBA00022982"/>
    </source>
</evidence>
<dbReference type="PANTHER" id="PTHR15224">
    <property type="entry name" value="NADH DEHYDROGENASE [UBIQUINONE] IRON-SULFUR PROTEIN 5"/>
    <property type="match status" value="1"/>
</dbReference>
<gene>
    <name evidence="18" type="ORF">R1flu_025263</name>
</gene>
<sequence length="81" mass="9124">MASGFGIHGGKGRCYDTWMDFSECMSRCAVPGECAALREDYFECLHHRKEYSRINAINKEKERRAAAENTGAKEEKSGGHH</sequence>
<dbReference type="PANTHER" id="PTHR15224:SF1">
    <property type="entry name" value="NADH DEHYDROGENASE [UBIQUINONE] IRON-SULFUR PROTEIN 5"/>
    <property type="match status" value="1"/>
</dbReference>
<name>A0ABD1Y0A0_9MARC</name>
<evidence type="ECO:0000256" key="3">
    <source>
        <dbReference type="ARBA" id="ARBA00004637"/>
    </source>
</evidence>
<evidence type="ECO:0000256" key="11">
    <source>
        <dbReference type="ARBA" id="ARBA00023128"/>
    </source>
</evidence>
<keyword evidence="13 16" id="KW-1015">Disulfide bond</keyword>
<evidence type="ECO:0000256" key="12">
    <source>
        <dbReference type="ARBA" id="ARBA00023136"/>
    </source>
</evidence>
<evidence type="ECO:0000256" key="4">
    <source>
        <dbReference type="ARBA" id="ARBA00007372"/>
    </source>
</evidence>
<comment type="subcellular location">
    <subcellularLocation>
        <location evidence="3">Mitochondrion inner membrane</location>
        <topology evidence="3">Peripheral membrane protein</topology>
    </subcellularLocation>
    <subcellularLocation>
        <location evidence="2">Mitochondrion intermembrane space</location>
    </subcellularLocation>
</comment>
<comment type="function">
    <text evidence="1">Accessory subunit of the mitochondrial membrane respiratory chain NADH dehydrogenase (Complex I), that is believed not to be involved in catalysis. Complex I functions in the transfer of electrons from NADH to the respiratory chain. The immediate electron acceptor for the enzyme is believed to be ubiquinone.</text>
</comment>
<evidence type="ECO:0000256" key="14">
    <source>
        <dbReference type="ARBA" id="ARBA00031222"/>
    </source>
</evidence>
<organism evidence="18 19">
    <name type="scientific">Riccia fluitans</name>
    <dbReference type="NCBI Taxonomy" id="41844"/>
    <lineage>
        <taxon>Eukaryota</taxon>
        <taxon>Viridiplantae</taxon>
        <taxon>Streptophyta</taxon>
        <taxon>Embryophyta</taxon>
        <taxon>Marchantiophyta</taxon>
        <taxon>Marchantiopsida</taxon>
        <taxon>Marchantiidae</taxon>
        <taxon>Marchantiales</taxon>
        <taxon>Ricciaceae</taxon>
        <taxon>Riccia</taxon>
    </lineage>
</organism>
<protein>
    <recommendedName>
        <fullName evidence="6">NADH dehydrogenase [ubiquinone] iron-sulfur protein 5</fullName>
    </recommendedName>
    <alternativeName>
        <fullName evidence="14">Complex I-15 kDa</fullName>
    </alternativeName>
    <alternativeName>
        <fullName evidence="15">NADH-ubiquinone oxidoreductase 15 kDa subunit</fullName>
    </alternativeName>
</protein>
<dbReference type="CDD" id="cd24141">
    <property type="entry name" value="NDUFS5-like"/>
    <property type="match status" value="1"/>
</dbReference>
<evidence type="ECO:0000256" key="15">
    <source>
        <dbReference type="ARBA" id="ARBA00032739"/>
    </source>
</evidence>
<dbReference type="GO" id="GO:0005758">
    <property type="term" value="C:mitochondrial intermembrane space"/>
    <property type="evidence" value="ECO:0007669"/>
    <property type="project" value="UniProtKB-SubCell"/>
</dbReference>
<evidence type="ECO:0000256" key="9">
    <source>
        <dbReference type="ARBA" id="ARBA00022792"/>
    </source>
</evidence>
<comment type="similarity">
    <text evidence="4">Belongs to the complex I NDUFS5 subunit family.</text>
</comment>
<evidence type="ECO:0000256" key="17">
    <source>
        <dbReference type="SAM" id="MobiDB-lite"/>
    </source>
</evidence>
<evidence type="ECO:0000256" key="2">
    <source>
        <dbReference type="ARBA" id="ARBA00004569"/>
    </source>
</evidence>
<comment type="caution">
    <text evidence="18">The sequence shown here is derived from an EMBL/GenBank/DDBJ whole genome shotgun (WGS) entry which is preliminary data.</text>
</comment>
<dbReference type="InterPro" id="IPR019342">
    <property type="entry name" value="NADH_UbQ_OxRdtase_FeS-su5"/>
</dbReference>
<accession>A0ABD1Y0A0</accession>
<keyword evidence="7" id="KW-0813">Transport</keyword>
<evidence type="ECO:0000256" key="1">
    <source>
        <dbReference type="ARBA" id="ARBA00003195"/>
    </source>
</evidence>
<keyword evidence="19" id="KW-1185">Reference proteome</keyword>
<feature type="disulfide bond" evidence="16">
    <location>
        <begin position="24"/>
        <end position="34"/>
    </location>
</feature>
<keyword evidence="9" id="KW-0999">Mitochondrion inner membrane</keyword>
<evidence type="ECO:0000256" key="8">
    <source>
        <dbReference type="ARBA" id="ARBA00022660"/>
    </source>
</evidence>
<evidence type="ECO:0000313" key="18">
    <source>
        <dbReference type="EMBL" id="KAL2613571.1"/>
    </source>
</evidence>
<reference evidence="18 19" key="1">
    <citation type="submission" date="2024-09" db="EMBL/GenBank/DDBJ databases">
        <title>Chromosome-scale assembly of Riccia fluitans.</title>
        <authorList>
            <person name="Paukszto L."/>
            <person name="Sawicki J."/>
            <person name="Karawczyk K."/>
            <person name="Piernik-Szablinska J."/>
            <person name="Szczecinska M."/>
            <person name="Mazdziarz M."/>
        </authorList>
    </citation>
    <scope>NUCLEOTIDE SEQUENCE [LARGE SCALE GENOMIC DNA]</scope>
    <source>
        <strain evidence="18">Rf_01</strain>
        <tissue evidence="18">Aerial parts of the thallus</tissue>
    </source>
</reference>
<evidence type="ECO:0000256" key="7">
    <source>
        <dbReference type="ARBA" id="ARBA00022448"/>
    </source>
</evidence>
<evidence type="ECO:0000313" key="19">
    <source>
        <dbReference type="Proteomes" id="UP001605036"/>
    </source>
</evidence>
<dbReference type="EMBL" id="JBHFFA010000007">
    <property type="protein sequence ID" value="KAL2613571.1"/>
    <property type="molecule type" value="Genomic_DNA"/>
</dbReference>
<feature type="region of interest" description="Disordered" evidence="17">
    <location>
        <begin position="58"/>
        <end position="81"/>
    </location>
</feature>
<dbReference type="Proteomes" id="UP001605036">
    <property type="component" value="Unassembled WGS sequence"/>
</dbReference>
<evidence type="ECO:0000256" key="5">
    <source>
        <dbReference type="ARBA" id="ARBA00011261"/>
    </source>
</evidence>
<keyword evidence="8" id="KW-0679">Respiratory chain</keyword>
<keyword evidence="11" id="KW-0496">Mitochondrion</keyword>
<feature type="disulfide bond" evidence="16">
    <location>
        <begin position="14"/>
        <end position="44"/>
    </location>
</feature>
<dbReference type="AlphaFoldDB" id="A0ABD1Y0A0"/>